<organism evidence="1">
    <name type="scientific">viral metagenome</name>
    <dbReference type="NCBI Taxonomy" id="1070528"/>
    <lineage>
        <taxon>unclassified sequences</taxon>
        <taxon>metagenomes</taxon>
        <taxon>organismal metagenomes</taxon>
    </lineage>
</organism>
<name>A0A6M3IFV1_9ZZZZ</name>
<dbReference type="EMBL" id="MT141208">
    <property type="protein sequence ID" value="QJA56264.1"/>
    <property type="molecule type" value="Genomic_DNA"/>
</dbReference>
<proteinExistence type="predicted"/>
<accession>A0A6M3IFV1</accession>
<dbReference type="AlphaFoldDB" id="A0A6M3IFV1"/>
<evidence type="ECO:0000313" key="1">
    <source>
        <dbReference type="EMBL" id="QJA56264.1"/>
    </source>
</evidence>
<protein>
    <submittedName>
        <fullName evidence="1">Uncharacterized protein</fullName>
    </submittedName>
</protein>
<gene>
    <name evidence="1" type="ORF">MM415B01892_0022</name>
</gene>
<reference evidence="1" key="1">
    <citation type="submission" date="2020-03" db="EMBL/GenBank/DDBJ databases">
        <title>The deep terrestrial virosphere.</title>
        <authorList>
            <person name="Holmfeldt K."/>
            <person name="Nilsson E."/>
            <person name="Simone D."/>
            <person name="Lopez-Fernandez M."/>
            <person name="Wu X."/>
            <person name="de Brujin I."/>
            <person name="Lundin D."/>
            <person name="Andersson A."/>
            <person name="Bertilsson S."/>
            <person name="Dopson M."/>
        </authorList>
    </citation>
    <scope>NUCLEOTIDE SEQUENCE</scope>
    <source>
        <strain evidence="1">MM415B01892</strain>
    </source>
</reference>
<sequence>MNELTIKMGDIQHRVLCKHATANNTTPEQYATNLVVSWLNSKIHGVFIDKMKTKDYDELETMLGKVDA</sequence>